<keyword evidence="2" id="KW-1185">Reference proteome</keyword>
<accession>A0A0D6PEQ6</accession>
<dbReference type="STRING" id="1120923.SAMN02746095_02625"/>
<gene>
    <name evidence="1" type="ORF">Aam_031_007</name>
</gene>
<evidence type="ECO:0000313" key="1">
    <source>
        <dbReference type="EMBL" id="GAN79841.1"/>
    </source>
</evidence>
<organism evidence="1 2">
    <name type="scientific">Acidocella aminolytica 101 = DSM 11237</name>
    <dbReference type="NCBI Taxonomy" id="1120923"/>
    <lineage>
        <taxon>Bacteria</taxon>
        <taxon>Pseudomonadati</taxon>
        <taxon>Pseudomonadota</taxon>
        <taxon>Alphaproteobacteria</taxon>
        <taxon>Acetobacterales</taxon>
        <taxon>Acidocellaceae</taxon>
        <taxon>Acidocella</taxon>
    </lineage>
</organism>
<dbReference type="AlphaFoldDB" id="A0A0D6PEQ6"/>
<proteinExistence type="predicted"/>
<reference evidence="1 2" key="1">
    <citation type="submission" date="2012-11" db="EMBL/GenBank/DDBJ databases">
        <title>Whole genome sequence of Acidocella aminolytica 101 = DSM 11237.</title>
        <authorList>
            <person name="Azuma Y."/>
            <person name="Higashiura N."/>
            <person name="Hirakawa H."/>
            <person name="Matsushita K."/>
        </authorList>
    </citation>
    <scope>NUCLEOTIDE SEQUENCE [LARGE SCALE GENOMIC DNA]</scope>
    <source>
        <strain evidence="2">101 / DSM 11237</strain>
    </source>
</reference>
<dbReference type="Proteomes" id="UP000032668">
    <property type="component" value="Unassembled WGS sequence"/>
</dbReference>
<dbReference type="EMBL" id="BANC01000031">
    <property type="protein sequence ID" value="GAN79841.1"/>
    <property type="molecule type" value="Genomic_DNA"/>
</dbReference>
<dbReference type="Gene3D" id="1.20.58.220">
    <property type="entry name" value="Phosphate transport system protein phou homolog 2, domain 2"/>
    <property type="match status" value="1"/>
</dbReference>
<dbReference type="InterPro" id="IPR038078">
    <property type="entry name" value="PhoU-like_sf"/>
</dbReference>
<protein>
    <recommendedName>
        <fullName evidence="3">Phosphate transport regulator</fullName>
    </recommendedName>
</protein>
<name>A0A0D6PEQ6_9PROT</name>
<evidence type="ECO:0000313" key="2">
    <source>
        <dbReference type="Proteomes" id="UP000032668"/>
    </source>
</evidence>
<comment type="caution">
    <text evidence="1">The sequence shown here is derived from an EMBL/GenBank/DDBJ whole genome shotgun (WGS) entry which is preliminary data.</text>
</comment>
<evidence type="ECO:0008006" key="3">
    <source>
        <dbReference type="Google" id="ProtNLM"/>
    </source>
</evidence>
<sequence>MLGGREVLLPGLISDALTANDRIKQRLSLLQEAVARAREPLRNGTARQHASGLDVEISAGALDEARLLGQEALFLPGVATLLAALKTDMSVMLAPLITAGQAGDFPARLAALDSALAAEGTDEIALSRIAALTGTSRRGEEKFHPLVMELHKVLNQLAAATAAETLDGAKAHGLNDEDRQALRAFMRGLHRTEKLLFGHPGLGTNAVRGTEYLTIQNDIGTTDAHVLIVHVTAREVSVTYTDIHRPRAKFFMEMFARQELQWSPLAQRQASGLEEDSFYLVTGRFAFTDIVVRDKFLDFLASRIVFLIDWNKARKALQIFVGKSAAIALLTWAAVQDYGHRAFVELGGAELVYEAVHRAAAGRIRYGERLDAALGTAECEEFLRRVLRETALGLMAGRSARLIRDEVQAELARRFETAESAVFTLLVRHLGLTRCLAEGIETALTAPDTAFAHRAKSMEAKADRLTASAREQVARRMQGSAMLRLVIDTVENTTDTLEDCAHLLSLVPGTTCMTLLAKLAGIVTNAVSAMVRAVEAASRLPEGQRADAAAALQAIDEAVNAERAADLAQRGALATLLGAPCADARTLVLDLEMAKALESATDQLSHAAFALRDRVREELSA</sequence>